<protein>
    <submittedName>
        <fullName evidence="2">Uncharacterized protein</fullName>
    </submittedName>
</protein>
<dbReference type="EMBL" id="CDQK01000005">
    <property type="protein sequence ID" value="CEP23811.1"/>
    <property type="molecule type" value="Genomic_DNA"/>
</dbReference>
<evidence type="ECO:0000313" key="2">
    <source>
        <dbReference type="EMBL" id="CEP23811.1"/>
    </source>
</evidence>
<dbReference type="Proteomes" id="UP000038830">
    <property type="component" value="Unassembled WGS sequence"/>
</dbReference>
<name>A0A0H5C6S9_CYBJN</name>
<reference evidence="3" key="1">
    <citation type="journal article" date="2015" name="J. Biotechnol.">
        <title>The structure of the Cyberlindnera jadinii genome and its relation to Candida utilis analyzed by the occurrence of single nucleotide polymorphisms.</title>
        <authorList>
            <person name="Rupp O."/>
            <person name="Brinkrolf K."/>
            <person name="Buerth C."/>
            <person name="Kunigo M."/>
            <person name="Schneider J."/>
            <person name="Jaenicke S."/>
            <person name="Goesmann A."/>
            <person name="Puehler A."/>
            <person name="Jaeger K.-E."/>
            <person name="Ernst J.F."/>
        </authorList>
    </citation>
    <scope>NUCLEOTIDE SEQUENCE [LARGE SCALE GENOMIC DNA]</scope>
    <source>
        <strain evidence="3">ATCC 18201 / CBS 1600 / BCRC 20928 / JCM 3617 / NBRC 0987 / NRRL Y-1542</strain>
    </source>
</reference>
<gene>
    <name evidence="2" type="ORF">BN1211_4469</name>
</gene>
<evidence type="ECO:0000256" key="1">
    <source>
        <dbReference type="SAM" id="MobiDB-lite"/>
    </source>
</evidence>
<feature type="compositionally biased region" description="Basic and acidic residues" evidence="1">
    <location>
        <begin position="20"/>
        <end position="30"/>
    </location>
</feature>
<accession>A0A0H5C6S9</accession>
<evidence type="ECO:0000313" key="3">
    <source>
        <dbReference type="Proteomes" id="UP000038830"/>
    </source>
</evidence>
<feature type="compositionally biased region" description="Polar residues" evidence="1">
    <location>
        <begin position="1"/>
        <end position="14"/>
    </location>
</feature>
<dbReference type="AlphaFoldDB" id="A0A0H5C6S9"/>
<proteinExistence type="predicted"/>
<sequence length="49" mass="5458">MSEFTQYDTATTTRVALDGQRPEESKHPDTSAKSARASQQQPTVLKCLF</sequence>
<organism evidence="2 3">
    <name type="scientific">Cyberlindnera jadinii (strain ATCC 18201 / CBS 1600 / BCRC 20928 / JCM 3617 / NBRC 0987 / NRRL Y-1542)</name>
    <name type="common">Torula yeast</name>
    <name type="synonym">Candida utilis</name>
    <dbReference type="NCBI Taxonomy" id="983966"/>
    <lineage>
        <taxon>Eukaryota</taxon>
        <taxon>Fungi</taxon>
        <taxon>Dikarya</taxon>
        <taxon>Ascomycota</taxon>
        <taxon>Saccharomycotina</taxon>
        <taxon>Saccharomycetes</taxon>
        <taxon>Phaffomycetales</taxon>
        <taxon>Phaffomycetaceae</taxon>
        <taxon>Cyberlindnera</taxon>
    </lineage>
</organism>
<feature type="compositionally biased region" description="Polar residues" evidence="1">
    <location>
        <begin position="31"/>
        <end position="43"/>
    </location>
</feature>
<feature type="region of interest" description="Disordered" evidence="1">
    <location>
        <begin position="1"/>
        <end position="49"/>
    </location>
</feature>